<feature type="compositionally biased region" description="Acidic residues" evidence="6">
    <location>
        <begin position="469"/>
        <end position="482"/>
    </location>
</feature>
<dbReference type="GO" id="GO:0004252">
    <property type="term" value="F:serine-type endopeptidase activity"/>
    <property type="evidence" value="ECO:0007669"/>
    <property type="project" value="InterPro"/>
</dbReference>
<organism evidence="9 10">
    <name type="scientific">Agrilus planipennis</name>
    <name type="common">Emerald ash borer</name>
    <name type="synonym">Agrilus marcopoli</name>
    <dbReference type="NCBI Taxonomy" id="224129"/>
    <lineage>
        <taxon>Eukaryota</taxon>
        <taxon>Metazoa</taxon>
        <taxon>Ecdysozoa</taxon>
        <taxon>Arthropoda</taxon>
        <taxon>Hexapoda</taxon>
        <taxon>Insecta</taxon>
        <taxon>Pterygota</taxon>
        <taxon>Neoptera</taxon>
        <taxon>Endopterygota</taxon>
        <taxon>Coleoptera</taxon>
        <taxon>Polyphaga</taxon>
        <taxon>Elateriformia</taxon>
        <taxon>Buprestoidea</taxon>
        <taxon>Buprestidae</taxon>
        <taxon>Agrilinae</taxon>
        <taxon>Agrilus</taxon>
    </lineage>
</organism>
<feature type="region of interest" description="Disordered" evidence="6">
    <location>
        <begin position="453"/>
        <end position="497"/>
    </location>
</feature>
<dbReference type="FunCoup" id="A0A7F5RB63">
    <property type="interactions" value="2"/>
</dbReference>
<dbReference type="InterPro" id="IPR009003">
    <property type="entry name" value="Peptidase_S1_PA"/>
</dbReference>
<dbReference type="KEGG" id="apln:108735180"/>
<feature type="signal peptide" evidence="7">
    <location>
        <begin position="1"/>
        <end position="17"/>
    </location>
</feature>
<dbReference type="FunFam" id="2.40.10.10:FF:000038">
    <property type="entry name" value="Serine protease"/>
    <property type="match status" value="1"/>
</dbReference>
<dbReference type="GO" id="GO:0006508">
    <property type="term" value="P:proteolysis"/>
    <property type="evidence" value="ECO:0007669"/>
    <property type="project" value="InterPro"/>
</dbReference>
<dbReference type="AlphaFoldDB" id="A0A7F5RB63"/>
<dbReference type="PANTHER" id="PTHR24258">
    <property type="entry name" value="SERINE PROTEASE-RELATED"/>
    <property type="match status" value="1"/>
</dbReference>
<reference evidence="10" key="1">
    <citation type="submission" date="2025-08" db="UniProtKB">
        <authorList>
            <consortium name="RefSeq"/>
        </authorList>
    </citation>
    <scope>IDENTIFICATION</scope>
    <source>
        <tissue evidence="10">Entire body</tissue>
    </source>
</reference>
<dbReference type="PANTHER" id="PTHR24258:SF142">
    <property type="entry name" value="PEPTIDASE S1 DOMAIN-CONTAINING PROTEIN"/>
    <property type="match status" value="1"/>
</dbReference>
<dbReference type="GO" id="GO:0005576">
    <property type="term" value="C:extracellular region"/>
    <property type="evidence" value="ECO:0007669"/>
    <property type="project" value="UniProtKB-SubCell"/>
</dbReference>
<accession>A0A7F5RB63</accession>
<feature type="region of interest" description="Disordered" evidence="6">
    <location>
        <begin position="22"/>
        <end position="60"/>
    </location>
</feature>
<feature type="compositionally biased region" description="Low complexity" evidence="6">
    <location>
        <begin position="22"/>
        <end position="39"/>
    </location>
</feature>
<protein>
    <recommendedName>
        <fullName evidence="4">Phenoloxidase-activating factor 2</fullName>
    </recommendedName>
    <alternativeName>
        <fullName evidence="5">Prophenoloxidase-activating factor II</fullName>
    </alternativeName>
</protein>
<sequence>MKLKIVIFCIIVTLLHASESSEGNSWSWSEDSENPSSPDTQKFDSEDAIPAASAYDQGDTNDFNATAIEELVDDILVSKRQGRKLNGFDDLSPDDSNLQQALDNGNDGEARSIIKNRLCLLGLVKVNCNEDQVQGKHSYISPEELVYAQPVHIKPVGRPIPSIPIRKPQSGIYGPPRPIHHSPTPGKYGYATPPRRDYKPFHKPGYVGSPPVYTSPNPTFIKPVYEHNDYVSRPRPIYASESPYEFDGHKDKKKVEVFVNAQGGSAVTASTSGVQQHVHHHFHHDAEKNVPGAIGSSSFKPVSSDFSGVNLGSYGGQSIAGYGGEGLGSIGTVKPVLDSYDPTSFGVNTNFGTTVGSYGDSGIFKKEYNVDAGSNNALSNYGGGYRGESSLRSENYDCVCVPQHQCPAHHVFGRKDDLYLAIDPRNLKSDIEAQPVLRDVPINGSLVTLASDETYENQNKTVSKREVTEDTETESDTDESDEPSARQAYYGNNGQFGKPKSCGPRHVCCKKPFPPQIPSQGFNQIRKCGTRHAQGINGRIKNPSYEGDSEFGEYPWQVAILKKDPKESVYICGGTLVDNLHILTAAHCVKSYKNYELRVRLGEWDVNHDVEFYPYIEKDISYVEVHPEFYAGTLYNDIAILRMDRPLDWTKYPHISPACLPHPRDDYTGQRCWTTGWGKDAFGQNGKYQNILKEVDVPVMGFQQCQHVMKQTRLGYDFQLHPGFVCAGGEEGKDACKGDGGGPMVCERGGTWQLVGIVSWGVGCGERGVPGVYTKVAHYLDWIKQSTQTF</sequence>
<evidence type="ECO:0000259" key="8">
    <source>
        <dbReference type="PROSITE" id="PS50240"/>
    </source>
</evidence>
<evidence type="ECO:0000256" key="5">
    <source>
        <dbReference type="ARBA" id="ARBA00076468"/>
    </source>
</evidence>
<dbReference type="PROSITE" id="PS50240">
    <property type="entry name" value="TRYPSIN_DOM"/>
    <property type="match status" value="1"/>
</dbReference>
<dbReference type="OrthoDB" id="5949700at2759"/>
<dbReference type="GeneID" id="108735180"/>
<gene>
    <name evidence="10" type="primary">LOC108735180</name>
</gene>
<dbReference type="Proteomes" id="UP000192223">
    <property type="component" value="Unplaced"/>
</dbReference>
<evidence type="ECO:0000256" key="4">
    <source>
        <dbReference type="ARBA" id="ARBA00068096"/>
    </source>
</evidence>
<evidence type="ECO:0000256" key="6">
    <source>
        <dbReference type="SAM" id="MobiDB-lite"/>
    </source>
</evidence>
<dbReference type="RefSeq" id="XP_025833218.1">
    <property type="nucleotide sequence ID" value="XM_025977433.1"/>
</dbReference>
<keyword evidence="2" id="KW-0964">Secreted</keyword>
<dbReference type="SMART" id="SM00020">
    <property type="entry name" value="Tryp_SPc"/>
    <property type="match status" value="1"/>
</dbReference>
<evidence type="ECO:0000256" key="2">
    <source>
        <dbReference type="ARBA" id="ARBA00022525"/>
    </source>
</evidence>
<dbReference type="InterPro" id="IPR043504">
    <property type="entry name" value="Peptidase_S1_PA_chymotrypsin"/>
</dbReference>
<dbReference type="InParanoid" id="A0A7F5RB63"/>
<dbReference type="InterPro" id="IPR001254">
    <property type="entry name" value="Trypsin_dom"/>
</dbReference>
<evidence type="ECO:0000256" key="1">
    <source>
        <dbReference type="ARBA" id="ARBA00004613"/>
    </source>
</evidence>
<dbReference type="PRINTS" id="PR00722">
    <property type="entry name" value="CHYMOTRYPSIN"/>
</dbReference>
<proteinExistence type="predicted"/>
<evidence type="ECO:0000313" key="9">
    <source>
        <dbReference type="Proteomes" id="UP000192223"/>
    </source>
</evidence>
<evidence type="ECO:0000313" key="10">
    <source>
        <dbReference type="RefSeq" id="XP_025833218.1"/>
    </source>
</evidence>
<dbReference type="InterPro" id="IPR018114">
    <property type="entry name" value="TRYPSIN_HIS"/>
</dbReference>
<evidence type="ECO:0000256" key="7">
    <source>
        <dbReference type="SAM" id="SignalP"/>
    </source>
</evidence>
<dbReference type="SUPFAM" id="SSF50494">
    <property type="entry name" value="Trypsin-like serine proteases"/>
    <property type="match status" value="1"/>
</dbReference>
<keyword evidence="9" id="KW-1185">Reference proteome</keyword>
<keyword evidence="3" id="KW-1015">Disulfide bond</keyword>
<dbReference type="PROSITE" id="PS00134">
    <property type="entry name" value="TRYPSIN_HIS"/>
    <property type="match status" value="1"/>
</dbReference>
<dbReference type="CDD" id="cd00190">
    <property type="entry name" value="Tryp_SPc"/>
    <property type="match status" value="1"/>
</dbReference>
<comment type="subcellular location">
    <subcellularLocation>
        <location evidence="1">Secreted</location>
    </subcellularLocation>
</comment>
<evidence type="ECO:0000256" key="3">
    <source>
        <dbReference type="ARBA" id="ARBA00023157"/>
    </source>
</evidence>
<name>A0A7F5RB63_AGRPL</name>
<feature type="domain" description="Peptidase S1" evidence="8">
    <location>
        <begin position="535"/>
        <end position="788"/>
    </location>
</feature>
<dbReference type="InterPro" id="IPR001314">
    <property type="entry name" value="Peptidase_S1A"/>
</dbReference>
<keyword evidence="7" id="KW-0732">Signal</keyword>
<dbReference type="Pfam" id="PF00089">
    <property type="entry name" value="Trypsin"/>
    <property type="match status" value="1"/>
</dbReference>
<dbReference type="Gene3D" id="2.40.10.10">
    <property type="entry name" value="Trypsin-like serine proteases"/>
    <property type="match status" value="1"/>
</dbReference>
<feature type="chain" id="PRO_5028953121" description="Phenoloxidase-activating factor 2" evidence="7">
    <location>
        <begin position="18"/>
        <end position="790"/>
    </location>
</feature>